<evidence type="ECO:0000313" key="1">
    <source>
        <dbReference type="EMBL" id="SPF51129.1"/>
    </source>
</evidence>
<dbReference type="Proteomes" id="UP000238916">
    <property type="component" value="Unassembled WGS sequence"/>
</dbReference>
<dbReference type="AlphaFoldDB" id="A0A2U3LH42"/>
<proteinExistence type="predicted"/>
<dbReference type="Pfam" id="PF24829">
    <property type="entry name" value="Phage_connect_2"/>
    <property type="match status" value="1"/>
</dbReference>
<dbReference type="EMBL" id="OMOF01000445">
    <property type="protein sequence ID" value="SPF51129.1"/>
    <property type="molecule type" value="Genomic_DNA"/>
</dbReference>
<organism evidence="1 2">
    <name type="scientific">Candidatus Desulfosporosinus infrequens</name>
    <dbReference type="NCBI Taxonomy" id="2043169"/>
    <lineage>
        <taxon>Bacteria</taxon>
        <taxon>Bacillati</taxon>
        <taxon>Bacillota</taxon>
        <taxon>Clostridia</taxon>
        <taxon>Eubacteriales</taxon>
        <taxon>Desulfitobacteriaceae</taxon>
        <taxon>Desulfosporosinus</taxon>
    </lineage>
</organism>
<accession>A0A2U3LH42</accession>
<dbReference type="OrthoDB" id="2889166at2"/>
<gene>
    <name evidence="1" type="ORF">SBF1_50013</name>
</gene>
<reference evidence="2" key="1">
    <citation type="submission" date="2018-02" db="EMBL/GenBank/DDBJ databases">
        <authorList>
            <person name="Hausmann B."/>
        </authorList>
    </citation>
    <scope>NUCLEOTIDE SEQUENCE [LARGE SCALE GENOMIC DNA]</scope>
    <source>
        <strain evidence="2">Peat soil MAG SbF1</strain>
    </source>
</reference>
<protein>
    <submittedName>
        <fullName evidence="1">Phage DNA packaging-like protein (Modular protein)</fullName>
    </submittedName>
</protein>
<evidence type="ECO:0000313" key="2">
    <source>
        <dbReference type="Proteomes" id="UP000238916"/>
    </source>
</evidence>
<name>A0A2U3LH42_9FIRM</name>
<dbReference type="InterPro" id="IPR056951">
    <property type="entry name" value="Phage_connect_2"/>
</dbReference>
<sequence>MALQTLNCTNHRGELTSATSVILASSDGSYGVINLATGAVVVPVNTPVANYVTGVYQYDVSALITGTQYQISWQITHGGTTQYATNIFTVGTGPQLNDIKPYLRLDPSNTSFDPEVQDLINAAQADLVKAGVAQDVLDSGDPLVRRAISTYCKANFGYDPDNQPFMTESYTKMKIALMNITDYQPLTVELRHCRYEI</sequence>